<reference evidence="1" key="1">
    <citation type="submission" date="2022-07" db="EMBL/GenBank/DDBJ databases">
        <title>Phylogenomic reconstructions and comparative analyses of Kickxellomycotina fungi.</title>
        <authorList>
            <person name="Reynolds N.K."/>
            <person name="Stajich J.E."/>
            <person name="Barry K."/>
            <person name="Grigoriev I.V."/>
            <person name="Crous P."/>
            <person name="Smith M.E."/>
        </authorList>
    </citation>
    <scope>NUCLEOTIDE SEQUENCE</scope>
    <source>
        <strain evidence="1">BCRC 34780</strain>
    </source>
</reference>
<comment type="caution">
    <text evidence="1">The sequence shown here is derived from an EMBL/GenBank/DDBJ whole genome shotgun (WGS) entry which is preliminary data.</text>
</comment>
<sequence length="106" mass="11718">MHILLWIAALAAVASGRPAETFAEDLLVEPLADGKVLQHYEFTVEREAADAGDQHNYRLFPRQLGEIARRYGVRELQLALRQGGWRDQWGYAPTAAQGSAGAELVT</sequence>
<keyword evidence="2" id="KW-1185">Reference proteome</keyword>
<protein>
    <submittedName>
        <fullName evidence="1">Uncharacterized protein</fullName>
    </submittedName>
</protein>
<dbReference type="EMBL" id="JANBUN010001928">
    <property type="protein sequence ID" value="KAJ2796260.1"/>
    <property type="molecule type" value="Genomic_DNA"/>
</dbReference>
<organism evidence="1 2">
    <name type="scientific">Coemansia helicoidea</name>
    <dbReference type="NCBI Taxonomy" id="1286919"/>
    <lineage>
        <taxon>Eukaryota</taxon>
        <taxon>Fungi</taxon>
        <taxon>Fungi incertae sedis</taxon>
        <taxon>Zoopagomycota</taxon>
        <taxon>Kickxellomycotina</taxon>
        <taxon>Kickxellomycetes</taxon>
        <taxon>Kickxellales</taxon>
        <taxon>Kickxellaceae</taxon>
        <taxon>Coemansia</taxon>
    </lineage>
</organism>
<dbReference type="Proteomes" id="UP001140087">
    <property type="component" value="Unassembled WGS sequence"/>
</dbReference>
<accession>A0ACC1KVV2</accession>
<name>A0ACC1KVV2_9FUNG</name>
<evidence type="ECO:0000313" key="1">
    <source>
        <dbReference type="EMBL" id="KAJ2796260.1"/>
    </source>
</evidence>
<proteinExistence type="predicted"/>
<evidence type="ECO:0000313" key="2">
    <source>
        <dbReference type="Proteomes" id="UP001140087"/>
    </source>
</evidence>
<feature type="non-terminal residue" evidence="1">
    <location>
        <position position="106"/>
    </location>
</feature>
<gene>
    <name evidence="1" type="ORF">H4R21_004784</name>
</gene>